<dbReference type="InterPro" id="IPR013843">
    <property type="entry name" value="Ribosomal_eS4_N"/>
</dbReference>
<dbReference type="Gene3D" id="2.30.30.30">
    <property type="match status" value="1"/>
</dbReference>
<dbReference type="Gene3D" id="2.40.50.740">
    <property type="match status" value="1"/>
</dbReference>
<feature type="signal peptide" evidence="6">
    <location>
        <begin position="1"/>
        <end position="17"/>
    </location>
</feature>
<evidence type="ECO:0000256" key="4">
    <source>
        <dbReference type="ARBA" id="ARBA00022980"/>
    </source>
</evidence>
<evidence type="ECO:0000256" key="2">
    <source>
        <dbReference type="ARBA" id="ARBA00022730"/>
    </source>
</evidence>
<dbReference type="PROSITE" id="PS00528">
    <property type="entry name" value="RIBOSOMAL_S4E"/>
    <property type="match status" value="1"/>
</dbReference>
<keyword evidence="4" id="KW-0689">Ribosomal protein</keyword>
<gene>
    <name evidence="10" type="ORF">ILEXP_LOCUS17796</name>
</gene>
<dbReference type="AlphaFoldDB" id="A0ABC8S5R9"/>
<dbReference type="InterPro" id="IPR013845">
    <property type="entry name" value="Ribosomal_eS4_central_region"/>
</dbReference>
<dbReference type="InterPro" id="IPR032277">
    <property type="entry name" value="Ribosomal_eS4_C"/>
</dbReference>
<feature type="domain" description="Small ribosomal subunit protein eS4 C-terminal" evidence="9">
    <location>
        <begin position="185"/>
        <end position="231"/>
    </location>
</feature>
<evidence type="ECO:0000259" key="8">
    <source>
        <dbReference type="Pfam" id="PF08071"/>
    </source>
</evidence>
<dbReference type="Pfam" id="PF00900">
    <property type="entry name" value="Ribosomal_S4e"/>
    <property type="match status" value="1"/>
</dbReference>
<dbReference type="InterPro" id="IPR036986">
    <property type="entry name" value="S4_RNA-bd_sf"/>
</dbReference>
<dbReference type="Pfam" id="PF08071">
    <property type="entry name" value="RS4NT"/>
    <property type="match status" value="1"/>
</dbReference>
<evidence type="ECO:0000259" key="7">
    <source>
        <dbReference type="Pfam" id="PF00900"/>
    </source>
</evidence>
<comment type="similarity">
    <text evidence="1">Belongs to the eukaryotic ribosomal protein eS4 family.</text>
</comment>
<proteinExistence type="inferred from homology"/>
<reference evidence="10 11" key="1">
    <citation type="submission" date="2024-02" db="EMBL/GenBank/DDBJ databases">
        <authorList>
            <person name="Vignale AGUSTIN F."/>
            <person name="Sosa J E."/>
            <person name="Modenutti C."/>
        </authorList>
    </citation>
    <scope>NUCLEOTIDE SEQUENCE [LARGE SCALE GENOMIC DNA]</scope>
</reference>
<dbReference type="InterPro" id="IPR014722">
    <property type="entry name" value="Rib_uL2_dom2"/>
</dbReference>
<evidence type="ECO:0008006" key="12">
    <source>
        <dbReference type="Google" id="ProtNLM"/>
    </source>
</evidence>
<dbReference type="PANTHER" id="PTHR11581:SF0">
    <property type="entry name" value="SMALL RIBOSOMAL SUBUNIT PROTEIN ES4"/>
    <property type="match status" value="1"/>
</dbReference>
<dbReference type="InterPro" id="IPR000876">
    <property type="entry name" value="Ribosomal_eS4"/>
</dbReference>
<comment type="caution">
    <text evidence="10">The sequence shown here is derived from an EMBL/GenBank/DDBJ whole genome shotgun (WGS) entry which is preliminary data.</text>
</comment>
<feature type="domain" description="Small ribosomal subunit protein eS4 central region" evidence="7">
    <location>
        <begin position="115"/>
        <end position="148"/>
    </location>
</feature>
<dbReference type="Gene3D" id="3.10.290.10">
    <property type="entry name" value="RNA-binding S4 domain"/>
    <property type="match status" value="1"/>
</dbReference>
<evidence type="ECO:0000256" key="6">
    <source>
        <dbReference type="SAM" id="SignalP"/>
    </source>
</evidence>
<dbReference type="PANTHER" id="PTHR11581">
    <property type="entry name" value="30S/40S RIBOSOMAL PROTEIN S4"/>
    <property type="match status" value="1"/>
</dbReference>
<keyword evidence="6" id="KW-0732">Signal</keyword>
<dbReference type="GO" id="GO:0005840">
    <property type="term" value="C:ribosome"/>
    <property type="evidence" value="ECO:0007669"/>
    <property type="project" value="UniProtKB-KW"/>
</dbReference>
<dbReference type="InterPro" id="IPR038237">
    <property type="entry name" value="Ribosomal_eS4_central_sf"/>
</dbReference>
<feature type="domain" description="Small ribosomal subunit protein eS4 N-terminal" evidence="8">
    <location>
        <begin position="25"/>
        <end position="61"/>
    </location>
</feature>
<dbReference type="InterPro" id="IPR041982">
    <property type="entry name" value="Ribosomal_eS4_KOW"/>
</dbReference>
<dbReference type="EMBL" id="CAUOFW020001927">
    <property type="protein sequence ID" value="CAK9149727.1"/>
    <property type="molecule type" value="Genomic_DNA"/>
</dbReference>
<dbReference type="Proteomes" id="UP001642360">
    <property type="component" value="Unassembled WGS sequence"/>
</dbReference>
<evidence type="ECO:0000313" key="11">
    <source>
        <dbReference type="Proteomes" id="UP001642360"/>
    </source>
</evidence>
<evidence type="ECO:0000256" key="1">
    <source>
        <dbReference type="ARBA" id="ARBA00007500"/>
    </source>
</evidence>
<dbReference type="CDD" id="cd06087">
    <property type="entry name" value="KOW_RPS4"/>
    <property type="match status" value="1"/>
</dbReference>
<protein>
    <recommendedName>
        <fullName evidence="12">40S ribosomal protein S4</fullName>
    </recommendedName>
</protein>
<keyword evidence="3" id="KW-0694">RNA-binding</keyword>
<dbReference type="GO" id="GO:0019843">
    <property type="term" value="F:rRNA binding"/>
    <property type="evidence" value="ECO:0007669"/>
    <property type="project" value="UniProtKB-KW"/>
</dbReference>
<evidence type="ECO:0000313" key="10">
    <source>
        <dbReference type="EMBL" id="CAK9149727.1"/>
    </source>
</evidence>
<feature type="chain" id="PRO_5044823671" description="40S ribosomal protein S4" evidence="6">
    <location>
        <begin position="18"/>
        <end position="237"/>
    </location>
</feature>
<dbReference type="GO" id="GO:1990904">
    <property type="term" value="C:ribonucleoprotein complex"/>
    <property type="evidence" value="ECO:0007669"/>
    <property type="project" value="UniProtKB-KW"/>
</dbReference>
<dbReference type="Pfam" id="PF16121">
    <property type="entry name" value="40S_S4_C"/>
    <property type="match status" value="1"/>
</dbReference>
<evidence type="ECO:0000256" key="3">
    <source>
        <dbReference type="ARBA" id="ARBA00022884"/>
    </source>
</evidence>
<accession>A0ABC8S5R9</accession>
<keyword evidence="11" id="KW-1185">Reference proteome</keyword>
<sequence>MNFDVLLVLLVAETLLTNDLILQARGLKKHLKRLNAPKHWMLDKLGGAFAPKPSSGPHKSREPLILILRNRLKLGRIKLASWWIVPSSSLAHSNVSHLAVQALQGPISAVWAERNSNINTYDGRPIRNPDPRIKSNDTIKLDLETSKITDFIKFDVGNVVRLTGGRNTAREEKHKGTFETIHVQDSLGHEFATRLGNAFTIGKGTKPWVSLPKGKVIKLSIIQEARNRHAAQAATTA</sequence>
<evidence type="ECO:0000256" key="5">
    <source>
        <dbReference type="ARBA" id="ARBA00023274"/>
    </source>
</evidence>
<keyword evidence="5" id="KW-0687">Ribonucleoprotein</keyword>
<evidence type="ECO:0000259" key="9">
    <source>
        <dbReference type="Pfam" id="PF16121"/>
    </source>
</evidence>
<dbReference type="InterPro" id="IPR018199">
    <property type="entry name" value="Ribosomal_eS4_N_CS"/>
</dbReference>
<keyword evidence="2" id="KW-0699">rRNA-binding</keyword>
<organism evidence="10 11">
    <name type="scientific">Ilex paraguariensis</name>
    <name type="common">yerba mate</name>
    <dbReference type="NCBI Taxonomy" id="185542"/>
    <lineage>
        <taxon>Eukaryota</taxon>
        <taxon>Viridiplantae</taxon>
        <taxon>Streptophyta</taxon>
        <taxon>Embryophyta</taxon>
        <taxon>Tracheophyta</taxon>
        <taxon>Spermatophyta</taxon>
        <taxon>Magnoliopsida</taxon>
        <taxon>eudicotyledons</taxon>
        <taxon>Gunneridae</taxon>
        <taxon>Pentapetalae</taxon>
        <taxon>asterids</taxon>
        <taxon>campanulids</taxon>
        <taxon>Aquifoliales</taxon>
        <taxon>Aquifoliaceae</taxon>
        <taxon>Ilex</taxon>
    </lineage>
</organism>
<name>A0ABC8S5R9_9AQUA</name>